<protein>
    <submittedName>
        <fullName evidence="1">Uncharacterized protein</fullName>
    </submittedName>
</protein>
<dbReference type="InParanoid" id="A0A7N2KZE6"/>
<proteinExistence type="predicted"/>
<evidence type="ECO:0000313" key="1">
    <source>
        <dbReference type="EnsemblPlants" id="QL02p080850:mrna:CDS:1"/>
    </source>
</evidence>
<organism evidence="1 2">
    <name type="scientific">Quercus lobata</name>
    <name type="common">Valley oak</name>
    <dbReference type="NCBI Taxonomy" id="97700"/>
    <lineage>
        <taxon>Eukaryota</taxon>
        <taxon>Viridiplantae</taxon>
        <taxon>Streptophyta</taxon>
        <taxon>Embryophyta</taxon>
        <taxon>Tracheophyta</taxon>
        <taxon>Spermatophyta</taxon>
        <taxon>Magnoliopsida</taxon>
        <taxon>eudicotyledons</taxon>
        <taxon>Gunneridae</taxon>
        <taxon>Pentapetalae</taxon>
        <taxon>rosids</taxon>
        <taxon>fabids</taxon>
        <taxon>Fagales</taxon>
        <taxon>Fagaceae</taxon>
        <taxon>Quercus</taxon>
    </lineage>
</organism>
<dbReference type="AlphaFoldDB" id="A0A7N2KZE6"/>
<evidence type="ECO:0000313" key="2">
    <source>
        <dbReference type="Proteomes" id="UP000594261"/>
    </source>
</evidence>
<name>A0A7N2KZE6_QUELO</name>
<reference evidence="2" key="1">
    <citation type="journal article" date="2016" name="G3 (Bethesda)">
        <title>First Draft Assembly and Annotation of the Genome of a California Endemic Oak Quercus lobata Nee (Fagaceae).</title>
        <authorList>
            <person name="Sork V.L."/>
            <person name="Fitz-Gibbon S.T."/>
            <person name="Puiu D."/>
            <person name="Crepeau M."/>
            <person name="Gugger P.F."/>
            <person name="Sherman R."/>
            <person name="Stevens K."/>
            <person name="Langley C.H."/>
            <person name="Pellegrini M."/>
            <person name="Salzberg S.L."/>
        </authorList>
    </citation>
    <scope>NUCLEOTIDE SEQUENCE [LARGE SCALE GENOMIC DNA]</scope>
    <source>
        <strain evidence="2">cv. SW786</strain>
    </source>
</reference>
<accession>A0A7N2KZE6</accession>
<keyword evidence="2" id="KW-1185">Reference proteome</keyword>
<reference evidence="1" key="2">
    <citation type="submission" date="2021-01" db="UniProtKB">
        <authorList>
            <consortium name="EnsemblPlants"/>
        </authorList>
    </citation>
    <scope>IDENTIFICATION</scope>
</reference>
<dbReference type="Gramene" id="QL02p080850:mrna">
    <property type="protein sequence ID" value="QL02p080850:mrna:CDS:1"/>
    <property type="gene ID" value="QL02p080850"/>
</dbReference>
<sequence>MLKNSVCNDSKYLHEDIHGKLSQGCKDVFNRASDEISADVAHDDLLLPNCLSSSSAEQFRPKGKHGKIHAMAYTMVYDV</sequence>
<dbReference type="Proteomes" id="UP000594261">
    <property type="component" value="Chromosome 2"/>
</dbReference>
<dbReference type="EnsemblPlants" id="QL02p080850:mrna">
    <property type="protein sequence ID" value="QL02p080850:mrna:CDS:1"/>
    <property type="gene ID" value="QL02p080850"/>
</dbReference>